<dbReference type="PANTHER" id="PTHR44051">
    <property type="entry name" value="GLUTATHIONE S-TRANSFERASE-RELATED"/>
    <property type="match status" value="1"/>
</dbReference>
<keyword evidence="6" id="KW-1185">Reference proteome</keyword>
<evidence type="ECO:0000259" key="3">
    <source>
        <dbReference type="PROSITE" id="PS50404"/>
    </source>
</evidence>
<feature type="domain" description="GST C-terminal" evidence="4">
    <location>
        <begin position="117"/>
        <end position="238"/>
    </location>
</feature>
<dbReference type="SFLD" id="SFLDG00358">
    <property type="entry name" value="Main_(cytGST)"/>
    <property type="match status" value="1"/>
</dbReference>
<dbReference type="CDD" id="cd03048">
    <property type="entry name" value="GST_N_Ure2p_like"/>
    <property type="match status" value="1"/>
</dbReference>
<accession>A5DJ25</accession>
<dbReference type="Pfam" id="PF00043">
    <property type="entry name" value="GST_C"/>
    <property type="match status" value="1"/>
</dbReference>
<dbReference type="SUPFAM" id="SSF52833">
    <property type="entry name" value="Thioredoxin-like"/>
    <property type="match status" value="1"/>
</dbReference>
<dbReference type="InterPro" id="IPR010987">
    <property type="entry name" value="Glutathione-S-Trfase_C-like"/>
</dbReference>
<dbReference type="HOGENOM" id="CLU_011226_14_0_1"/>
<dbReference type="RefSeq" id="XP_001483895.1">
    <property type="nucleotide sequence ID" value="XM_001483845.1"/>
</dbReference>
<dbReference type="InterPro" id="IPR036249">
    <property type="entry name" value="Thioredoxin-like_sf"/>
</dbReference>
<evidence type="ECO:0008006" key="7">
    <source>
        <dbReference type="Google" id="ProtNLM"/>
    </source>
</evidence>
<dbReference type="OrthoDB" id="422574at2759"/>
<organism evidence="5 6">
    <name type="scientific">Meyerozyma guilliermondii (strain ATCC 6260 / CBS 566 / DSM 6381 / JCM 1539 / NBRC 10279 / NRRL Y-324)</name>
    <name type="common">Yeast</name>
    <name type="synonym">Candida guilliermondii</name>
    <dbReference type="NCBI Taxonomy" id="294746"/>
    <lineage>
        <taxon>Eukaryota</taxon>
        <taxon>Fungi</taxon>
        <taxon>Dikarya</taxon>
        <taxon>Ascomycota</taxon>
        <taxon>Saccharomycotina</taxon>
        <taxon>Pichiomycetes</taxon>
        <taxon>Debaryomycetaceae</taxon>
        <taxon>Meyerozyma</taxon>
    </lineage>
</organism>
<dbReference type="KEGG" id="pgu:PGUG_03276"/>
<feature type="domain" description="GST N-terminal" evidence="3">
    <location>
        <begin position="27"/>
        <end position="110"/>
    </location>
</feature>
<dbReference type="GeneID" id="5125883"/>
<dbReference type="PROSITE" id="PS50405">
    <property type="entry name" value="GST_CTER"/>
    <property type="match status" value="1"/>
</dbReference>
<dbReference type="VEuPathDB" id="FungiDB:PGUG_03276"/>
<dbReference type="Pfam" id="PF02798">
    <property type="entry name" value="GST_N"/>
    <property type="match status" value="1"/>
</dbReference>
<evidence type="ECO:0000259" key="4">
    <source>
        <dbReference type="PROSITE" id="PS50405"/>
    </source>
</evidence>
<dbReference type="InterPro" id="IPR004046">
    <property type="entry name" value="GST_C"/>
</dbReference>
<sequence length="238" mass="26988">MAAISSPISNRLLLINFTSVQLFNNMSTQLKLYTAKTPNGIKVSILLELLGLKYDYQQLSIANNGTKEPWFIAKNPNGRIPTLEDKSTGITISESGAILQYLVDTYDKDHKFSYKHGTKEYYLQLETLFWQMAGLGPMQGQANHFKIYAPETVPYGINRYINETKRLYSVLEIFLKNNEKNGPYLVGDHLSISDIASFGWAKAAEKLGISFSEWPLVDKWFKNIDSIPEVQKGIDFDS</sequence>
<evidence type="ECO:0000256" key="1">
    <source>
        <dbReference type="ARBA" id="ARBA00007409"/>
    </source>
</evidence>
<dbReference type="PROSITE" id="PS50404">
    <property type="entry name" value="GST_NTER"/>
    <property type="match status" value="1"/>
</dbReference>
<evidence type="ECO:0000256" key="2">
    <source>
        <dbReference type="RuleBase" id="RU003494"/>
    </source>
</evidence>
<comment type="similarity">
    <text evidence="1 2">Belongs to the GST superfamily.</text>
</comment>
<protein>
    <recommendedName>
        <fullName evidence="7">Glutathione S-transferase</fullName>
    </recommendedName>
</protein>
<dbReference type="InterPro" id="IPR036282">
    <property type="entry name" value="Glutathione-S-Trfase_C_sf"/>
</dbReference>
<dbReference type="SFLD" id="SFLDS00019">
    <property type="entry name" value="Glutathione_Transferase_(cytos"/>
    <property type="match status" value="1"/>
</dbReference>
<dbReference type="InterPro" id="IPR004045">
    <property type="entry name" value="Glutathione_S-Trfase_N"/>
</dbReference>
<dbReference type="STRING" id="294746.A5DJ25"/>
<name>A5DJ25_PICGU</name>
<dbReference type="EMBL" id="CH408158">
    <property type="protein sequence ID" value="EDK39178.1"/>
    <property type="molecule type" value="Genomic_DNA"/>
</dbReference>
<evidence type="ECO:0000313" key="6">
    <source>
        <dbReference type="Proteomes" id="UP000001997"/>
    </source>
</evidence>
<dbReference type="Gene3D" id="1.20.1050.130">
    <property type="match status" value="1"/>
</dbReference>
<dbReference type="PANTHER" id="PTHR44051:SF8">
    <property type="entry name" value="GLUTATHIONE S-TRANSFERASE GSTA"/>
    <property type="match status" value="1"/>
</dbReference>
<gene>
    <name evidence="5" type="ORF">PGUG_03276</name>
</gene>
<dbReference type="eggNOG" id="KOG0867">
    <property type="taxonomic scope" value="Eukaryota"/>
</dbReference>
<dbReference type="SUPFAM" id="SSF47616">
    <property type="entry name" value="GST C-terminal domain-like"/>
    <property type="match status" value="1"/>
</dbReference>
<dbReference type="SFLD" id="SFLDG01151">
    <property type="entry name" value="Main.2:_Nu-like"/>
    <property type="match status" value="1"/>
</dbReference>
<reference evidence="5 6" key="1">
    <citation type="journal article" date="2009" name="Nature">
        <title>Evolution of pathogenicity and sexual reproduction in eight Candida genomes.</title>
        <authorList>
            <person name="Butler G."/>
            <person name="Rasmussen M.D."/>
            <person name="Lin M.F."/>
            <person name="Santos M.A."/>
            <person name="Sakthikumar S."/>
            <person name="Munro C.A."/>
            <person name="Rheinbay E."/>
            <person name="Grabherr M."/>
            <person name="Forche A."/>
            <person name="Reedy J.L."/>
            <person name="Agrafioti I."/>
            <person name="Arnaud M.B."/>
            <person name="Bates S."/>
            <person name="Brown A.J."/>
            <person name="Brunke S."/>
            <person name="Costanzo M.C."/>
            <person name="Fitzpatrick D.A."/>
            <person name="de Groot P.W."/>
            <person name="Harris D."/>
            <person name="Hoyer L.L."/>
            <person name="Hube B."/>
            <person name="Klis F.M."/>
            <person name="Kodira C."/>
            <person name="Lennard N."/>
            <person name="Logue M.E."/>
            <person name="Martin R."/>
            <person name="Neiman A.M."/>
            <person name="Nikolaou E."/>
            <person name="Quail M.A."/>
            <person name="Quinn J."/>
            <person name="Santos M.C."/>
            <person name="Schmitzberger F.F."/>
            <person name="Sherlock G."/>
            <person name="Shah P."/>
            <person name="Silverstein K.A."/>
            <person name="Skrzypek M.S."/>
            <person name="Soll D."/>
            <person name="Staggs R."/>
            <person name="Stansfield I."/>
            <person name="Stumpf M.P."/>
            <person name="Sudbery P.E."/>
            <person name="Srikantha T."/>
            <person name="Zeng Q."/>
            <person name="Berman J."/>
            <person name="Berriman M."/>
            <person name="Heitman J."/>
            <person name="Gow N.A."/>
            <person name="Lorenz M.C."/>
            <person name="Birren B.W."/>
            <person name="Kellis M."/>
            <person name="Cuomo C.A."/>
        </authorList>
    </citation>
    <scope>NUCLEOTIDE SEQUENCE [LARGE SCALE GENOMIC DNA]</scope>
    <source>
        <strain evidence="6">ATCC 6260 / CBS 566 / DSM 6381 / JCM 1539 / NBRC 10279 / NRRL Y-324</strain>
    </source>
</reference>
<dbReference type="SMR" id="A5DJ25"/>
<evidence type="ECO:0000313" key="5">
    <source>
        <dbReference type="EMBL" id="EDK39178.1"/>
    </source>
</evidence>
<dbReference type="OMA" id="SFYQAIF"/>
<dbReference type="InterPro" id="IPR040079">
    <property type="entry name" value="Glutathione_S-Trfase"/>
</dbReference>
<dbReference type="Proteomes" id="UP000001997">
    <property type="component" value="Unassembled WGS sequence"/>
</dbReference>
<dbReference type="InParanoid" id="A5DJ25"/>
<dbReference type="AlphaFoldDB" id="A5DJ25"/>
<proteinExistence type="inferred from homology"/>